<evidence type="ECO:0000256" key="1">
    <source>
        <dbReference type="SAM" id="MobiDB-lite"/>
    </source>
</evidence>
<name>A0A6G6Y664_9SPHN</name>
<evidence type="ECO:0000313" key="2">
    <source>
        <dbReference type="EMBL" id="QIG80073.1"/>
    </source>
</evidence>
<evidence type="ECO:0000313" key="3">
    <source>
        <dbReference type="Proteomes" id="UP000501568"/>
    </source>
</evidence>
<feature type="region of interest" description="Disordered" evidence="1">
    <location>
        <begin position="58"/>
        <end position="78"/>
    </location>
</feature>
<gene>
    <name evidence="2" type="ORF">G5C33_09975</name>
</gene>
<dbReference type="Proteomes" id="UP000501568">
    <property type="component" value="Chromosome"/>
</dbReference>
<proteinExistence type="predicted"/>
<protein>
    <submittedName>
        <fullName evidence="2">Uncharacterized protein</fullName>
    </submittedName>
</protein>
<dbReference type="KEGG" id="spzr:G5C33_09975"/>
<dbReference type="AlphaFoldDB" id="A0A6G6Y664"/>
<dbReference type="EMBL" id="CP049109">
    <property type="protein sequence ID" value="QIG80073.1"/>
    <property type="molecule type" value="Genomic_DNA"/>
</dbReference>
<reference evidence="2 3" key="1">
    <citation type="submission" date="2020-02" db="EMBL/GenBank/DDBJ databases">
        <authorList>
            <person name="Zheng R.K."/>
            <person name="Sun C.M."/>
        </authorList>
    </citation>
    <scope>NUCLEOTIDE SEQUENCE [LARGE SCALE GENOMIC DNA]</scope>
    <source>
        <strain evidence="3">zrk23</strain>
    </source>
</reference>
<organism evidence="2 3">
    <name type="scientific">Stakelama tenebrarum</name>
    <dbReference type="NCBI Taxonomy" id="2711215"/>
    <lineage>
        <taxon>Bacteria</taxon>
        <taxon>Pseudomonadati</taxon>
        <taxon>Pseudomonadota</taxon>
        <taxon>Alphaproteobacteria</taxon>
        <taxon>Sphingomonadales</taxon>
        <taxon>Sphingomonadaceae</taxon>
        <taxon>Stakelama</taxon>
    </lineage>
</organism>
<dbReference type="RefSeq" id="WP_165327076.1">
    <property type="nucleotide sequence ID" value="NZ_CP049109.1"/>
</dbReference>
<accession>A0A6G6Y664</accession>
<sequence length="78" mass="8902">MTDRPINCTVETVRAIPDNWTMIPRAMLPRLNGRFGRNYDAAPTDLKPTILAIAELEHRAREARSPRSQSKENARDDL</sequence>
<keyword evidence="3" id="KW-1185">Reference proteome</keyword>